<evidence type="ECO:0000256" key="1">
    <source>
        <dbReference type="SAM" id="Phobius"/>
    </source>
</evidence>
<keyword evidence="1" id="KW-0812">Transmembrane</keyword>
<protein>
    <submittedName>
        <fullName evidence="2">Uncharacterized protein</fullName>
    </submittedName>
</protein>
<dbReference type="AlphaFoldDB" id="A0A5J4S1X1"/>
<reference evidence="2" key="1">
    <citation type="submission" date="2019-03" db="EMBL/GenBank/DDBJ databases">
        <title>Single cell metagenomics reveals metabolic interactions within the superorganism composed of flagellate Streblomastix strix and complex community of Bacteroidetes bacteria on its surface.</title>
        <authorList>
            <person name="Treitli S.C."/>
            <person name="Kolisko M."/>
            <person name="Husnik F."/>
            <person name="Keeling P."/>
            <person name="Hampl V."/>
        </authorList>
    </citation>
    <scope>NUCLEOTIDE SEQUENCE</scope>
    <source>
        <strain evidence="2">STM</strain>
    </source>
</reference>
<proteinExistence type="predicted"/>
<name>A0A5J4S1X1_9ZZZZ</name>
<organism evidence="2">
    <name type="scientific">termite gut metagenome</name>
    <dbReference type="NCBI Taxonomy" id="433724"/>
    <lineage>
        <taxon>unclassified sequences</taxon>
        <taxon>metagenomes</taxon>
        <taxon>organismal metagenomes</taxon>
    </lineage>
</organism>
<dbReference type="EMBL" id="SNRY01000477">
    <property type="protein sequence ID" value="KAA6340197.1"/>
    <property type="molecule type" value="Genomic_DNA"/>
</dbReference>
<keyword evidence="1" id="KW-1133">Transmembrane helix</keyword>
<keyword evidence="1" id="KW-0472">Membrane</keyword>
<accession>A0A5J4S1X1</accession>
<evidence type="ECO:0000313" key="2">
    <source>
        <dbReference type="EMBL" id="KAA6340197.1"/>
    </source>
</evidence>
<gene>
    <name evidence="2" type="ORF">EZS27_011916</name>
</gene>
<sequence length="132" mass="15192">MDLSTLLAFLVIVTTVVGWLIVHIFDKHRDNLNKKKEIRINFLINAWRLLESASNQENNALVHNTEIAIADIQLFGSKRQIELAQKIAIDMATSKQADTLDLLKNLRADLRKELKLEVVPDNFKFLRIKKNS</sequence>
<feature type="transmembrane region" description="Helical" evidence="1">
    <location>
        <begin position="6"/>
        <end position="25"/>
    </location>
</feature>
<comment type="caution">
    <text evidence="2">The sequence shown here is derived from an EMBL/GenBank/DDBJ whole genome shotgun (WGS) entry which is preliminary data.</text>
</comment>